<dbReference type="Proteomes" id="UP000700706">
    <property type="component" value="Unassembled WGS sequence"/>
</dbReference>
<proteinExistence type="predicted"/>
<sequence length="44" mass="5123">QLAKWLHPDLFADLDPEATFRTLHERFLPIPYRPGYWVSLSPAG</sequence>
<reference evidence="1" key="1">
    <citation type="submission" date="2020-06" db="EMBL/GenBank/DDBJ databases">
        <title>Stable isotope informed genome-resolved metagenomics uncovers potential trophic interactions in rhizosphere soil.</title>
        <authorList>
            <person name="Starr E.P."/>
            <person name="Shi S."/>
            <person name="Blazewicz S.J."/>
            <person name="Koch B.J."/>
            <person name="Probst A.J."/>
            <person name="Hungate B.A."/>
            <person name="Pett-Ridge J."/>
            <person name="Firestone M.K."/>
            <person name="Banfield J.F."/>
        </authorList>
    </citation>
    <scope>NUCLEOTIDE SEQUENCE</scope>
    <source>
        <strain evidence="1">YM_69_17</strain>
    </source>
</reference>
<dbReference type="EMBL" id="JAEKLZ010000110">
    <property type="protein sequence ID" value="MBW8724496.1"/>
    <property type="molecule type" value="Genomic_DNA"/>
</dbReference>
<protein>
    <submittedName>
        <fullName evidence="1">ABC transporter substrate-binding protein</fullName>
    </submittedName>
</protein>
<gene>
    <name evidence="1" type="ORF">JF625_04980</name>
</gene>
<evidence type="ECO:0000313" key="1">
    <source>
        <dbReference type="EMBL" id="MBW8724496.1"/>
    </source>
</evidence>
<feature type="non-terminal residue" evidence="1">
    <location>
        <position position="1"/>
    </location>
</feature>
<accession>A0A952FHJ1</accession>
<comment type="caution">
    <text evidence="1">The sequence shown here is derived from an EMBL/GenBank/DDBJ whole genome shotgun (WGS) entry which is preliminary data.</text>
</comment>
<name>A0A952FHJ1_9PROT</name>
<organism evidence="1 2">
    <name type="scientific">Inquilinus limosus</name>
    <dbReference type="NCBI Taxonomy" id="171674"/>
    <lineage>
        <taxon>Bacteria</taxon>
        <taxon>Pseudomonadati</taxon>
        <taxon>Pseudomonadota</taxon>
        <taxon>Alphaproteobacteria</taxon>
        <taxon>Rhodospirillales</taxon>
        <taxon>Rhodospirillaceae</taxon>
        <taxon>Inquilinus</taxon>
    </lineage>
</organism>
<dbReference type="Gene3D" id="3.40.50.1980">
    <property type="entry name" value="Nitrogenase molybdenum iron protein domain"/>
    <property type="match status" value="1"/>
</dbReference>
<evidence type="ECO:0000313" key="2">
    <source>
        <dbReference type="Proteomes" id="UP000700706"/>
    </source>
</evidence>
<dbReference type="AlphaFoldDB" id="A0A952FHJ1"/>